<dbReference type="Pfam" id="PF01434">
    <property type="entry name" value="Peptidase_M41"/>
    <property type="match status" value="1"/>
</dbReference>
<dbReference type="PANTHER" id="PTHR23076">
    <property type="entry name" value="METALLOPROTEASE M41 FTSH"/>
    <property type="match status" value="1"/>
</dbReference>
<dbReference type="InterPro" id="IPR037219">
    <property type="entry name" value="Peptidase_M41-like"/>
</dbReference>
<feature type="domain" description="AAA+ ATPase" evidence="1">
    <location>
        <begin position="81"/>
        <end position="224"/>
    </location>
</feature>
<comment type="caution">
    <text evidence="2">The sequence shown here is derived from an EMBL/GenBank/DDBJ whole genome shotgun (WGS) entry which is preliminary data.</text>
</comment>
<keyword evidence="3" id="KW-1185">Reference proteome</keyword>
<dbReference type="InterPro" id="IPR003959">
    <property type="entry name" value="ATPase_AAA_core"/>
</dbReference>
<dbReference type="InterPro" id="IPR003593">
    <property type="entry name" value="AAA+_ATPase"/>
</dbReference>
<dbReference type="SUPFAM" id="SSF52540">
    <property type="entry name" value="P-loop containing nucleoside triphosphate hydrolases"/>
    <property type="match status" value="1"/>
</dbReference>
<protein>
    <submittedName>
        <fullName evidence="2">AAA family ATPase</fullName>
    </submittedName>
</protein>
<dbReference type="Proteomes" id="UP001469749">
    <property type="component" value="Unassembled WGS sequence"/>
</dbReference>
<dbReference type="Gene3D" id="3.40.50.300">
    <property type="entry name" value="P-loop containing nucleotide triphosphate hydrolases"/>
    <property type="match status" value="1"/>
</dbReference>
<proteinExistence type="predicted"/>
<dbReference type="InterPro" id="IPR027417">
    <property type="entry name" value="P-loop_NTPase"/>
</dbReference>
<dbReference type="InterPro" id="IPR000642">
    <property type="entry name" value="Peptidase_M41"/>
</dbReference>
<dbReference type="PANTHER" id="PTHR23076:SF97">
    <property type="entry name" value="ATP-DEPENDENT ZINC METALLOPROTEASE YME1L1"/>
    <property type="match status" value="1"/>
</dbReference>
<dbReference type="PRINTS" id="PR00830">
    <property type="entry name" value="ENDOLAPTASE"/>
</dbReference>
<name>A0ABV1B683_9FIRM</name>
<dbReference type="SUPFAM" id="SSF140990">
    <property type="entry name" value="FtsH protease domain-like"/>
    <property type="match status" value="1"/>
</dbReference>
<dbReference type="Gene3D" id="1.10.8.60">
    <property type="match status" value="1"/>
</dbReference>
<dbReference type="Pfam" id="PF00004">
    <property type="entry name" value="AAA"/>
    <property type="match status" value="1"/>
</dbReference>
<reference evidence="2 3" key="1">
    <citation type="submission" date="2024-03" db="EMBL/GenBank/DDBJ databases">
        <title>Human intestinal bacterial collection.</title>
        <authorList>
            <person name="Pauvert C."/>
            <person name="Hitch T.C.A."/>
            <person name="Clavel T."/>
        </authorList>
    </citation>
    <scope>NUCLEOTIDE SEQUENCE [LARGE SCALE GENOMIC DNA]</scope>
    <source>
        <strain evidence="2 3">CLA-AA-H190</strain>
    </source>
</reference>
<evidence type="ECO:0000313" key="2">
    <source>
        <dbReference type="EMBL" id="MEQ2365471.1"/>
    </source>
</evidence>
<gene>
    <name evidence="2" type="ORF">WMO25_10220</name>
</gene>
<sequence>MNYETAQSLSEDGTIGTIKVFDLHLATAVDADDQKDVLSAEEKPDIHWSDIVVSEDVKSELQYFQSYLKDAKSFLKKGAAAPKGILLYGPPGTGKTSLAKVIAAESDVTFLTASADQFISKWVGEGPQAVHRIFSIARKYAPAILFIDEIDAIGRRRTEEAFHDGRQEILNALLTEMDGFKTSVKKPVLVMAATNLGGNNGSTGALDPALVRRFDRSICIDLPDRAGRIQLLKMLRNKHQILRISDDMLQNLAERSIGMSPALLEGAVNAAIREAIRSGTELSDSMMDEAFEKYNHGEEKHWNRAELIKTARHEAGHVVVCNYFGEEPSYLTVAARDNHGGYMMYSAAEGKGVYTKKELLRQIAVSLGGRAAELAYYGEEEGLSTGPSSDLETATAIARKMICNYGMYHEIAAGIVMQNEVSETVSQSIEQKVNAIIQEQLNLSVAIIKENADKMAQLVDTLMEKTHLNKQEIQEVLND</sequence>
<evidence type="ECO:0000313" key="3">
    <source>
        <dbReference type="Proteomes" id="UP001469749"/>
    </source>
</evidence>
<dbReference type="Gene3D" id="1.20.58.760">
    <property type="entry name" value="Peptidase M41"/>
    <property type="match status" value="1"/>
</dbReference>
<accession>A0ABV1B683</accession>
<dbReference type="EMBL" id="JBBMEK010000121">
    <property type="protein sequence ID" value="MEQ2365471.1"/>
    <property type="molecule type" value="Genomic_DNA"/>
</dbReference>
<dbReference type="SMART" id="SM00382">
    <property type="entry name" value="AAA"/>
    <property type="match status" value="1"/>
</dbReference>
<organism evidence="2 3">
    <name type="scientific">Coprococcus intestinihominis</name>
    <dbReference type="NCBI Taxonomy" id="3133154"/>
    <lineage>
        <taxon>Bacteria</taxon>
        <taxon>Bacillati</taxon>
        <taxon>Bacillota</taxon>
        <taxon>Clostridia</taxon>
        <taxon>Lachnospirales</taxon>
        <taxon>Lachnospiraceae</taxon>
        <taxon>Coprococcus</taxon>
    </lineage>
</organism>
<evidence type="ECO:0000259" key="1">
    <source>
        <dbReference type="SMART" id="SM00382"/>
    </source>
</evidence>